<dbReference type="AlphaFoldDB" id="A0A3M7PEB2"/>
<reference evidence="1 2" key="1">
    <citation type="journal article" date="2018" name="Sci. Rep.">
        <title>Genomic signatures of local adaptation to the degree of environmental predictability in rotifers.</title>
        <authorList>
            <person name="Franch-Gras L."/>
            <person name="Hahn C."/>
            <person name="Garcia-Roger E.M."/>
            <person name="Carmona M.J."/>
            <person name="Serra M."/>
            <person name="Gomez A."/>
        </authorList>
    </citation>
    <scope>NUCLEOTIDE SEQUENCE [LARGE SCALE GENOMIC DNA]</scope>
    <source>
        <strain evidence="1">HYR1</strain>
    </source>
</reference>
<accession>A0A3M7PEB2</accession>
<gene>
    <name evidence="1" type="ORF">BpHYR1_001949</name>
</gene>
<organism evidence="1 2">
    <name type="scientific">Brachionus plicatilis</name>
    <name type="common">Marine rotifer</name>
    <name type="synonym">Brachionus muelleri</name>
    <dbReference type="NCBI Taxonomy" id="10195"/>
    <lineage>
        <taxon>Eukaryota</taxon>
        <taxon>Metazoa</taxon>
        <taxon>Spiralia</taxon>
        <taxon>Gnathifera</taxon>
        <taxon>Rotifera</taxon>
        <taxon>Eurotatoria</taxon>
        <taxon>Monogononta</taxon>
        <taxon>Pseudotrocha</taxon>
        <taxon>Ploima</taxon>
        <taxon>Brachionidae</taxon>
        <taxon>Brachionus</taxon>
    </lineage>
</organism>
<name>A0A3M7PEB2_BRAPC</name>
<evidence type="ECO:0000313" key="1">
    <source>
        <dbReference type="EMBL" id="RMZ97064.1"/>
    </source>
</evidence>
<sequence>MMKQNFQLIYINSDEFIHKAKRGGQKKSQKALTRDSLYLLFSSGRHHSEGRFLKGVGLNKTRPDKTHKLSQRDYVFMVTENDAGDDLFAYS</sequence>
<evidence type="ECO:0000313" key="2">
    <source>
        <dbReference type="Proteomes" id="UP000276133"/>
    </source>
</evidence>
<protein>
    <submittedName>
        <fullName evidence="1">Uncharacterized protein</fullName>
    </submittedName>
</protein>
<proteinExistence type="predicted"/>
<dbReference type="EMBL" id="REGN01011666">
    <property type="protein sequence ID" value="RMZ97064.1"/>
    <property type="molecule type" value="Genomic_DNA"/>
</dbReference>
<dbReference type="Proteomes" id="UP000276133">
    <property type="component" value="Unassembled WGS sequence"/>
</dbReference>
<comment type="caution">
    <text evidence="1">The sequence shown here is derived from an EMBL/GenBank/DDBJ whole genome shotgun (WGS) entry which is preliminary data.</text>
</comment>
<keyword evidence="2" id="KW-1185">Reference proteome</keyword>